<dbReference type="InterPro" id="IPR029058">
    <property type="entry name" value="AB_hydrolase_fold"/>
</dbReference>
<name>A0AAJ7C0E5_CEPCN</name>
<gene>
    <name evidence="9" type="primary">LOC107269484</name>
</gene>
<sequence length="571" mass="64632">MESKFVIILCIASLTVIGGTNDGGPKVCIDDGCLIGFEDTSRLNRTFSSFLGIPYAKPPIGELRFKPPENPEPWDTREAKKDGNMCIAAMYFRNEDDPPGSEDCLYLNVYTPVLPEIGVSSPDLPVMVFFHPGGFMFWSGTTYHFQPHFFMDRGVILVTLNYRLNILGFLSTEDEVAPGNWGLKDQVHALQWVNDNIGAFGGDPDKVTIFGGSAGGASVHYHMLSPLSRGLFTKAIAQSGLANARWAYSLKNEAREHAEYIGQHFNCPTENSTVLVDCLRKKPAEELIEADPIFFVWSIDPLIKFPPVVEPDIEGAFLMEMPNDLLNSGKFADVPFMAGIMSKEGVLRSGAIMSHDNILQNYDVLKLKSFSNSLHFYQHPVEDVIKIIDKINKYYFKGKRLTLKQENNMIHMFSDRYFVHPLVKAVEMQRKHQKSPIYLYSFEYEGPKSFATVFGRELSTPLNGTAHLDDYLYLFPMEKTFFKNDPWTRSSEEDEMIERMLDILTNFAIFGNPAPSFSGFTWNPVKSEDHEYLVIKGPHDLKMSLKLRSDAVAFWDKLDVDSVKSIIHDEL</sequence>
<dbReference type="GO" id="GO:0052689">
    <property type="term" value="F:carboxylic ester hydrolase activity"/>
    <property type="evidence" value="ECO:0007669"/>
    <property type="project" value="UniProtKB-KW"/>
</dbReference>
<dbReference type="PANTHER" id="PTHR11559">
    <property type="entry name" value="CARBOXYLESTERASE"/>
    <property type="match status" value="1"/>
</dbReference>
<evidence type="ECO:0000256" key="2">
    <source>
        <dbReference type="ARBA" id="ARBA00022487"/>
    </source>
</evidence>
<dbReference type="Pfam" id="PF00135">
    <property type="entry name" value="COesterase"/>
    <property type="match status" value="1"/>
</dbReference>
<evidence type="ECO:0000256" key="4">
    <source>
        <dbReference type="ARBA" id="ARBA00023157"/>
    </source>
</evidence>
<evidence type="ECO:0000256" key="5">
    <source>
        <dbReference type="ARBA" id="ARBA00023180"/>
    </source>
</evidence>
<dbReference type="RefSeq" id="XP_015598848.1">
    <property type="nucleotide sequence ID" value="XM_015743362.2"/>
</dbReference>
<feature type="domain" description="Carboxylesterase type B" evidence="7">
    <location>
        <begin position="25"/>
        <end position="555"/>
    </location>
</feature>
<keyword evidence="2" id="KW-0719">Serine esterase</keyword>
<evidence type="ECO:0000259" key="7">
    <source>
        <dbReference type="Pfam" id="PF00135"/>
    </source>
</evidence>
<dbReference type="AlphaFoldDB" id="A0AAJ7C0E5"/>
<dbReference type="InterPro" id="IPR019819">
    <property type="entry name" value="Carboxylesterase_B_CS"/>
</dbReference>
<evidence type="ECO:0000313" key="8">
    <source>
        <dbReference type="Proteomes" id="UP000694920"/>
    </source>
</evidence>
<evidence type="ECO:0000256" key="1">
    <source>
        <dbReference type="ARBA" id="ARBA00005964"/>
    </source>
</evidence>
<reference evidence="9" key="1">
    <citation type="submission" date="2025-08" db="UniProtKB">
        <authorList>
            <consortium name="RefSeq"/>
        </authorList>
    </citation>
    <scope>IDENTIFICATION</scope>
</reference>
<dbReference type="GeneID" id="107269484"/>
<keyword evidence="5" id="KW-0325">Glycoprotein</keyword>
<dbReference type="KEGG" id="ccin:107269484"/>
<evidence type="ECO:0000313" key="9">
    <source>
        <dbReference type="RefSeq" id="XP_015598848.1"/>
    </source>
</evidence>
<organism evidence="8 9">
    <name type="scientific">Cephus cinctus</name>
    <name type="common">Wheat stem sawfly</name>
    <dbReference type="NCBI Taxonomy" id="211228"/>
    <lineage>
        <taxon>Eukaryota</taxon>
        <taxon>Metazoa</taxon>
        <taxon>Ecdysozoa</taxon>
        <taxon>Arthropoda</taxon>
        <taxon>Hexapoda</taxon>
        <taxon>Insecta</taxon>
        <taxon>Pterygota</taxon>
        <taxon>Neoptera</taxon>
        <taxon>Endopterygota</taxon>
        <taxon>Hymenoptera</taxon>
        <taxon>Cephoidea</taxon>
        <taxon>Cephidae</taxon>
        <taxon>Cephus</taxon>
    </lineage>
</organism>
<dbReference type="SUPFAM" id="SSF53474">
    <property type="entry name" value="alpha/beta-Hydrolases"/>
    <property type="match status" value="1"/>
</dbReference>
<dbReference type="InterPro" id="IPR050309">
    <property type="entry name" value="Type-B_Carboxylest/Lipase"/>
</dbReference>
<dbReference type="PROSITE" id="PS00941">
    <property type="entry name" value="CARBOXYLESTERASE_B_2"/>
    <property type="match status" value="1"/>
</dbReference>
<dbReference type="InterPro" id="IPR019826">
    <property type="entry name" value="Carboxylesterase_B_AS"/>
</dbReference>
<dbReference type="Gene3D" id="3.40.50.1820">
    <property type="entry name" value="alpha/beta hydrolase"/>
    <property type="match status" value="1"/>
</dbReference>
<evidence type="ECO:0000256" key="6">
    <source>
        <dbReference type="RuleBase" id="RU361235"/>
    </source>
</evidence>
<feature type="chain" id="PRO_5042314575" description="Carboxylic ester hydrolase" evidence="6">
    <location>
        <begin position="19"/>
        <end position="571"/>
    </location>
</feature>
<keyword evidence="8" id="KW-1185">Reference proteome</keyword>
<feature type="signal peptide" evidence="6">
    <location>
        <begin position="1"/>
        <end position="18"/>
    </location>
</feature>
<evidence type="ECO:0000256" key="3">
    <source>
        <dbReference type="ARBA" id="ARBA00022801"/>
    </source>
</evidence>
<proteinExistence type="inferred from homology"/>
<keyword evidence="4" id="KW-1015">Disulfide bond</keyword>
<keyword evidence="3 6" id="KW-0378">Hydrolase</keyword>
<keyword evidence="6" id="KW-0732">Signal</keyword>
<accession>A0AAJ7C0E5</accession>
<comment type="similarity">
    <text evidence="1 6">Belongs to the type-B carboxylesterase/lipase family.</text>
</comment>
<dbReference type="Proteomes" id="UP000694920">
    <property type="component" value="Unplaced"/>
</dbReference>
<dbReference type="PROSITE" id="PS00122">
    <property type="entry name" value="CARBOXYLESTERASE_B_1"/>
    <property type="match status" value="1"/>
</dbReference>
<dbReference type="InterPro" id="IPR002018">
    <property type="entry name" value="CarbesteraseB"/>
</dbReference>
<dbReference type="EC" id="3.1.1.-" evidence="6"/>
<protein>
    <recommendedName>
        <fullName evidence="6">Carboxylic ester hydrolase</fullName>
        <ecNumber evidence="6">3.1.1.-</ecNumber>
    </recommendedName>
</protein>